<keyword evidence="3" id="KW-1185">Reference proteome</keyword>
<gene>
    <name evidence="2" type="ORF">BN873_10071</name>
</gene>
<evidence type="ECO:0000313" key="2">
    <source>
        <dbReference type="EMBL" id="CDI00815.1"/>
    </source>
</evidence>
<reference evidence="2" key="2">
    <citation type="submission" date="2014-03" db="EMBL/GenBank/DDBJ databases">
        <title>Candidatus Competibacter-lineage genomes retrieved from metagenomes reveal functional metabolic diversity.</title>
        <authorList>
            <person name="McIlroy S.J."/>
            <person name="Albertsen M."/>
            <person name="Andresen E.K."/>
            <person name="Saunders A.M."/>
            <person name="Kristiansen R."/>
            <person name="Stokholm-Bjerregaard M."/>
            <person name="Nielsen K.L."/>
            <person name="Nielsen P.H."/>
        </authorList>
    </citation>
    <scope>NUCLEOTIDE SEQUENCE</scope>
    <source>
        <strain evidence="2">Run_A_D11</strain>
    </source>
</reference>
<keyword evidence="1" id="KW-0812">Transmembrane</keyword>
<feature type="transmembrane region" description="Helical" evidence="1">
    <location>
        <begin position="38"/>
        <end position="60"/>
    </location>
</feature>
<keyword evidence="1" id="KW-0472">Membrane</keyword>
<dbReference type="EMBL" id="CBTJ020000001">
    <property type="protein sequence ID" value="CDI00815.1"/>
    <property type="molecule type" value="Genomic_DNA"/>
</dbReference>
<dbReference type="Proteomes" id="UP000035760">
    <property type="component" value="Unassembled WGS sequence"/>
</dbReference>
<organism evidence="2 3">
    <name type="scientific">Candidatus Competibacter denitrificans Run_A_D11</name>
    <dbReference type="NCBI Taxonomy" id="1400863"/>
    <lineage>
        <taxon>Bacteria</taxon>
        <taxon>Pseudomonadati</taxon>
        <taxon>Pseudomonadota</taxon>
        <taxon>Gammaproteobacteria</taxon>
        <taxon>Candidatus Competibacteraceae</taxon>
        <taxon>Candidatus Competibacter</taxon>
    </lineage>
</organism>
<evidence type="ECO:0000256" key="1">
    <source>
        <dbReference type="SAM" id="Phobius"/>
    </source>
</evidence>
<accession>W6M4S0</accession>
<sequence length="65" mass="7417">MCSFACDGRIARKQFGIQICCWRIGLLDQYLMLNKMKFFYGGFIAVLPAIKLVGSSVSSFDHPHW</sequence>
<dbReference type="AlphaFoldDB" id="W6M4S0"/>
<proteinExistence type="predicted"/>
<keyword evidence="1" id="KW-1133">Transmembrane helix</keyword>
<name>W6M4S0_9GAMM</name>
<protein>
    <submittedName>
        <fullName evidence="2">Uncharacterized protein</fullName>
    </submittedName>
</protein>
<comment type="caution">
    <text evidence="2">The sequence shown here is derived from an EMBL/GenBank/DDBJ whole genome shotgun (WGS) entry which is preliminary data.</text>
</comment>
<reference evidence="2" key="1">
    <citation type="submission" date="2013-07" db="EMBL/GenBank/DDBJ databases">
        <authorList>
            <person name="McIlroy S."/>
        </authorList>
    </citation>
    <scope>NUCLEOTIDE SEQUENCE [LARGE SCALE GENOMIC DNA]</scope>
    <source>
        <strain evidence="2">Run_A_D11</strain>
    </source>
</reference>
<evidence type="ECO:0000313" key="3">
    <source>
        <dbReference type="Proteomes" id="UP000035760"/>
    </source>
</evidence>